<dbReference type="InterPro" id="IPR016181">
    <property type="entry name" value="Acyl_CoA_acyltransferase"/>
</dbReference>
<evidence type="ECO:0000313" key="2">
    <source>
        <dbReference type="EMBL" id="KAB2766748.1"/>
    </source>
</evidence>
<gene>
    <name evidence="2" type="ORF">F9L04_15845</name>
</gene>
<dbReference type="Proteomes" id="UP000481876">
    <property type="component" value="Unassembled WGS sequence"/>
</dbReference>
<sequence length="142" mass="16706">MTREREAATDFQWVEKLAPKQYSEFHEFYSKEWWTSERTLDDVTNMLAHCDLLLFCLDAESRIAGFARVLTDFTFKAMVFDVIVSEKHRGRGLGQALVERVLNHEKLKRVKSFELYCPEQLVPFYEKLGFVKGTSSLLFNQR</sequence>
<comment type="caution">
    <text evidence="2">The sequence shown here is derived from an EMBL/GenBank/DDBJ whole genome shotgun (WGS) entry which is preliminary data.</text>
</comment>
<dbReference type="Gene3D" id="3.40.630.30">
    <property type="match status" value="1"/>
</dbReference>
<protein>
    <submittedName>
        <fullName evidence="2">GNAT family N-acetyltransferase</fullName>
    </submittedName>
</protein>
<dbReference type="AlphaFoldDB" id="A0A6L3Z2V2"/>
<dbReference type="Pfam" id="PF13508">
    <property type="entry name" value="Acetyltransf_7"/>
    <property type="match status" value="1"/>
</dbReference>
<dbReference type="PROSITE" id="PS51186">
    <property type="entry name" value="GNAT"/>
    <property type="match status" value="1"/>
</dbReference>
<dbReference type="SUPFAM" id="SSF55729">
    <property type="entry name" value="Acyl-CoA N-acyltransferases (Nat)"/>
    <property type="match status" value="1"/>
</dbReference>
<dbReference type="InterPro" id="IPR053144">
    <property type="entry name" value="Acetyltransferase_Butenolide"/>
</dbReference>
<evidence type="ECO:0000259" key="1">
    <source>
        <dbReference type="PROSITE" id="PS51186"/>
    </source>
</evidence>
<keyword evidence="2" id="KW-0808">Transferase</keyword>
<dbReference type="PANTHER" id="PTHR43233:SF1">
    <property type="entry name" value="FAMILY N-ACETYLTRANSFERASE, PUTATIVE (AFU_ORTHOLOGUE AFUA_6G03350)-RELATED"/>
    <property type="match status" value="1"/>
</dbReference>
<reference evidence="2 3" key="1">
    <citation type="submission" date="2019-09" db="EMBL/GenBank/DDBJ databases">
        <title>Taxonomic organization of the family Brucellaceae based on a phylogenomic approach.</title>
        <authorList>
            <person name="Leclercq S."/>
            <person name="Cloeckaert A."/>
            <person name="Zygmunt M.S."/>
        </authorList>
    </citation>
    <scope>NUCLEOTIDE SEQUENCE [LARGE SCALE GENOMIC DNA]</scope>
    <source>
        <strain evidence="2 3">LMG 3313</strain>
    </source>
</reference>
<organism evidence="2 3">
    <name type="scientific">Brucella anthropi</name>
    <name type="common">Ochrobactrum anthropi</name>
    <dbReference type="NCBI Taxonomy" id="529"/>
    <lineage>
        <taxon>Bacteria</taxon>
        <taxon>Pseudomonadati</taxon>
        <taxon>Pseudomonadota</taxon>
        <taxon>Alphaproteobacteria</taxon>
        <taxon>Hyphomicrobiales</taxon>
        <taxon>Brucellaceae</taxon>
        <taxon>Brucella/Ochrobactrum group</taxon>
        <taxon>Brucella</taxon>
    </lineage>
</organism>
<name>A0A6L3Z2V2_BRUAN</name>
<dbReference type="PANTHER" id="PTHR43233">
    <property type="entry name" value="FAMILY N-ACETYLTRANSFERASE, PUTATIVE (AFU_ORTHOLOGUE AFUA_6G03350)-RELATED"/>
    <property type="match status" value="1"/>
</dbReference>
<dbReference type="InterPro" id="IPR000182">
    <property type="entry name" value="GNAT_dom"/>
</dbReference>
<dbReference type="RefSeq" id="WP_151663877.1">
    <property type="nucleotide sequence ID" value="NZ_JAFEHG010000001.1"/>
</dbReference>
<proteinExistence type="predicted"/>
<dbReference type="CDD" id="cd04301">
    <property type="entry name" value="NAT_SF"/>
    <property type="match status" value="1"/>
</dbReference>
<accession>A0A6L3Z2V2</accession>
<evidence type="ECO:0000313" key="3">
    <source>
        <dbReference type="Proteomes" id="UP000481876"/>
    </source>
</evidence>
<feature type="domain" description="N-acetyltransferase" evidence="1">
    <location>
        <begin position="1"/>
        <end position="142"/>
    </location>
</feature>
<dbReference type="EMBL" id="WBWS01000016">
    <property type="protein sequence ID" value="KAB2766748.1"/>
    <property type="molecule type" value="Genomic_DNA"/>
</dbReference>
<dbReference type="GO" id="GO:0016747">
    <property type="term" value="F:acyltransferase activity, transferring groups other than amino-acyl groups"/>
    <property type="evidence" value="ECO:0007669"/>
    <property type="project" value="InterPro"/>
</dbReference>